<dbReference type="Gene3D" id="4.10.60.10">
    <property type="entry name" value="Zinc finger, CCHC-type"/>
    <property type="match status" value="1"/>
</dbReference>
<evidence type="ECO:0000259" key="3">
    <source>
        <dbReference type="PROSITE" id="PS50158"/>
    </source>
</evidence>
<reference evidence="4 5" key="1">
    <citation type="submission" date="2018-04" db="EMBL/GenBank/DDBJ databases">
        <authorList>
            <person name="Vogel A."/>
        </authorList>
    </citation>
    <scope>NUCLEOTIDE SEQUENCE [LARGE SCALE GENOMIC DNA]</scope>
</reference>
<feature type="region of interest" description="Disordered" evidence="2">
    <location>
        <begin position="71"/>
        <end position="93"/>
    </location>
</feature>
<dbReference type="OrthoDB" id="1729718at2759"/>
<dbReference type="AlphaFoldDB" id="A0A484N1F3"/>
<organism evidence="4 5">
    <name type="scientific">Cuscuta campestris</name>
    <dbReference type="NCBI Taxonomy" id="132261"/>
    <lineage>
        <taxon>Eukaryota</taxon>
        <taxon>Viridiplantae</taxon>
        <taxon>Streptophyta</taxon>
        <taxon>Embryophyta</taxon>
        <taxon>Tracheophyta</taxon>
        <taxon>Spermatophyta</taxon>
        <taxon>Magnoliopsida</taxon>
        <taxon>eudicotyledons</taxon>
        <taxon>Gunneridae</taxon>
        <taxon>Pentapetalae</taxon>
        <taxon>asterids</taxon>
        <taxon>lamiids</taxon>
        <taxon>Solanales</taxon>
        <taxon>Convolvulaceae</taxon>
        <taxon>Cuscuteae</taxon>
        <taxon>Cuscuta</taxon>
        <taxon>Cuscuta subgen. Grammica</taxon>
        <taxon>Cuscuta sect. Cleistogrammica</taxon>
    </lineage>
</organism>
<sequence length="135" mass="14920">MMSRDDLCSSDDGKALAVLGKALAVLAPRERSKSRPNRDLSNVECYYCGERGHIQSRCQMMRDDLKAFRRAQETKGKAKKDGEGSSNVVINADSDDGDLFLASQDDLKEGQEKWVLDSAASVHICKEVSSFDKLC</sequence>
<name>A0A484N1F3_9ASTE</name>
<dbReference type="InterPro" id="IPR036875">
    <property type="entry name" value="Znf_CCHC_sf"/>
</dbReference>
<dbReference type="EMBL" id="OOIL02005488">
    <property type="protein sequence ID" value="VFQ94922.1"/>
    <property type="molecule type" value="Genomic_DNA"/>
</dbReference>
<dbReference type="InterPro" id="IPR001878">
    <property type="entry name" value="Znf_CCHC"/>
</dbReference>
<evidence type="ECO:0000256" key="1">
    <source>
        <dbReference type="PROSITE-ProRule" id="PRU00047"/>
    </source>
</evidence>
<dbReference type="SUPFAM" id="SSF57756">
    <property type="entry name" value="Retrovirus zinc finger-like domains"/>
    <property type="match status" value="1"/>
</dbReference>
<keyword evidence="1" id="KW-0863">Zinc-finger</keyword>
<protein>
    <recommendedName>
        <fullName evidence="3">CCHC-type domain-containing protein</fullName>
    </recommendedName>
</protein>
<evidence type="ECO:0000256" key="2">
    <source>
        <dbReference type="SAM" id="MobiDB-lite"/>
    </source>
</evidence>
<evidence type="ECO:0000313" key="4">
    <source>
        <dbReference type="EMBL" id="VFQ94922.1"/>
    </source>
</evidence>
<dbReference type="GO" id="GO:0003676">
    <property type="term" value="F:nucleic acid binding"/>
    <property type="evidence" value="ECO:0007669"/>
    <property type="project" value="InterPro"/>
</dbReference>
<dbReference type="GO" id="GO:0008270">
    <property type="term" value="F:zinc ion binding"/>
    <property type="evidence" value="ECO:0007669"/>
    <property type="project" value="UniProtKB-KW"/>
</dbReference>
<accession>A0A484N1F3</accession>
<proteinExistence type="predicted"/>
<feature type="compositionally biased region" description="Basic and acidic residues" evidence="2">
    <location>
        <begin position="71"/>
        <end position="83"/>
    </location>
</feature>
<evidence type="ECO:0000313" key="5">
    <source>
        <dbReference type="Proteomes" id="UP000595140"/>
    </source>
</evidence>
<dbReference type="SMART" id="SM00343">
    <property type="entry name" value="ZnF_C2HC"/>
    <property type="match status" value="1"/>
</dbReference>
<feature type="domain" description="CCHC-type" evidence="3">
    <location>
        <begin position="45"/>
        <end position="58"/>
    </location>
</feature>
<dbReference type="PROSITE" id="PS50158">
    <property type="entry name" value="ZF_CCHC"/>
    <property type="match status" value="1"/>
</dbReference>
<keyword evidence="1" id="KW-0479">Metal-binding</keyword>
<gene>
    <name evidence="4" type="ORF">CCAM_LOCUS36698</name>
</gene>
<dbReference type="Proteomes" id="UP000595140">
    <property type="component" value="Unassembled WGS sequence"/>
</dbReference>
<keyword evidence="5" id="KW-1185">Reference proteome</keyword>
<keyword evidence="1" id="KW-0862">Zinc</keyword>
<dbReference type="Pfam" id="PF00098">
    <property type="entry name" value="zf-CCHC"/>
    <property type="match status" value="1"/>
</dbReference>